<name>A0A3B1D8Z8_9ZZZZ</name>
<feature type="compositionally biased region" description="Basic and acidic residues" evidence="3">
    <location>
        <begin position="129"/>
        <end position="152"/>
    </location>
</feature>
<dbReference type="InterPro" id="IPR023620">
    <property type="entry name" value="SmpB"/>
</dbReference>
<dbReference type="SUPFAM" id="SSF74982">
    <property type="entry name" value="Small protein B (SmpB)"/>
    <property type="match status" value="1"/>
</dbReference>
<dbReference type="PROSITE" id="PS01317">
    <property type="entry name" value="SSRP"/>
    <property type="match status" value="1"/>
</dbReference>
<dbReference type="Gene3D" id="2.40.280.10">
    <property type="match status" value="1"/>
</dbReference>
<dbReference type="AlphaFoldDB" id="A0A3B1D8Z8"/>
<accession>A0A3B1D8Z8</accession>
<dbReference type="GO" id="GO:0070930">
    <property type="term" value="P:trans-translation-dependent protein tagging"/>
    <property type="evidence" value="ECO:0007669"/>
    <property type="project" value="TreeGrafter"/>
</dbReference>
<dbReference type="Pfam" id="PF01668">
    <property type="entry name" value="SmpB"/>
    <property type="match status" value="1"/>
</dbReference>
<keyword evidence="1" id="KW-0963">Cytoplasm</keyword>
<dbReference type="HAMAP" id="MF_00023">
    <property type="entry name" value="SmpB"/>
    <property type="match status" value="1"/>
</dbReference>
<dbReference type="PANTHER" id="PTHR30308">
    <property type="entry name" value="TMRNA-BINDING COMPONENT OF TRANS-TRANSLATION TAGGING COMPLEX"/>
    <property type="match status" value="1"/>
</dbReference>
<dbReference type="NCBIfam" id="NF003843">
    <property type="entry name" value="PRK05422.1"/>
    <property type="match status" value="1"/>
</dbReference>
<evidence type="ECO:0000256" key="2">
    <source>
        <dbReference type="ARBA" id="ARBA00022884"/>
    </source>
</evidence>
<feature type="region of interest" description="Disordered" evidence="3">
    <location>
        <begin position="128"/>
        <end position="152"/>
    </location>
</feature>
<gene>
    <name evidence="4" type="ORF">MNBD_NITROSPINAE05-723</name>
</gene>
<organism evidence="4">
    <name type="scientific">hydrothermal vent metagenome</name>
    <dbReference type="NCBI Taxonomy" id="652676"/>
    <lineage>
        <taxon>unclassified sequences</taxon>
        <taxon>metagenomes</taxon>
        <taxon>ecological metagenomes</taxon>
    </lineage>
</organism>
<dbReference type="GO" id="GO:0005829">
    <property type="term" value="C:cytosol"/>
    <property type="evidence" value="ECO:0007669"/>
    <property type="project" value="TreeGrafter"/>
</dbReference>
<evidence type="ECO:0000313" key="4">
    <source>
        <dbReference type="EMBL" id="VAX33303.1"/>
    </source>
</evidence>
<dbReference type="PANTHER" id="PTHR30308:SF2">
    <property type="entry name" value="SSRA-BINDING PROTEIN"/>
    <property type="match status" value="1"/>
</dbReference>
<dbReference type="CDD" id="cd09294">
    <property type="entry name" value="SmpB"/>
    <property type="match status" value="1"/>
</dbReference>
<protein>
    <submittedName>
        <fullName evidence="4">TmRNA-binding protein SmpB</fullName>
    </submittedName>
</protein>
<keyword evidence="2" id="KW-0694">RNA-binding</keyword>
<proteinExistence type="inferred from homology"/>
<dbReference type="GO" id="GO:0003723">
    <property type="term" value="F:RNA binding"/>
    <property type="evidence" value="ECO:0007669"/>
    <property type="project" value="UniProtKB-KW"/>
</dbReference>
<reference evidence="4" key="1">
    <citation type="submission" date="2018-06" db="EMBL/GenBank/DDBJ databases">
        <authorList>
            <person name="Zhirakovskaya E."/>
        </authorList>
    </citation>
    <scope>NUCLEOTIDE SEQUENCE</scope>
</reference>
<dbReference type="InterPro" id="IPR000037">
    <property type="entry name" value="SsrA-bd_prot"/>
</dbReference>
<dbReference type="NCBIfam" id="TIGR00086">
    <property type="entry name" value="smpB"/>
    <property type="match status" value="1"/>
</dbReference>
<sequence length="152" mass="17548">MDGIKLVCQNKKARHNYFIEDTVEAGMVLRGTEVKSLRDGKANLVDSYATIEKGEVWLNNFHINPYSPASQFSHHPMRKRKLLLNKREIAKLIGKTQEKGYNLIPLKIYFKGGRAKVELSLGKAKKLHDKRESIKKRDADREIDQAMKSRNR</sequence>
<dbReference type="InterPro" id="IPR020081">
    <property type="entry name" value="SsrA-bd_prot_CS"/>
</dbReference>
<dbReference type="EMBL" id="UOGG01000243">
    <property type="protein sequence ID" value="VAX33303.1"/>
    <property type="molecule type" value="Genomic_DNA"/>
</dbReference>
<evidence type="ECO:0000256" key="3">
    <source>
        <dbReference type="SAM" id="MobiDB-lite"/>
    </source>
</evidence>
<evidence type="ECO:0000256" key="1">
    <source>
        <dbReference type="ARBA" id="ARBA00022490"/>
    </source>
</evidence>